<organism evidence="2 3">
    <name type="scientific">Candidula unifasciata</name>
    <dbReference type="NCBI Taxonomy" id="100452"/>
    <lineage>
        <taxon>Eukaryota</taxon>
        <taxon>Metazoa</taxon>
        <taxon>Spiralia</taxon>
        <taxon>Lophotrochozoa</taxon>
        <taxon>Mollusca</taxon>
        <taxon>Gastropoda</taxon>
        <taxon>Heterobranchia</taxon>
        <taxon>Euthyneura</taxon>
        <taxon>Panpulmonata</taxon>
        <taxon>Eupulmonata</taxon>
        <taxon>Stylommatophora</taxon>
        <taxon>Helicina</taxon>
        <taxon>Helicoidea</taxon>
        <taxon>Geomitridae</taxon>
        <taxon>Candidula</taxon>
    </lineage>
</organism>
<sequence>MEKTEFGEIIAKVSGIVNGSNKLPWLLSARPMVALLLAGGFWLPAFIAVLVIHVDDDSGIALPIRLAVFLFPLGLVAAGYLIKWRRAYWLTKIVRLLVQNCVDVNQALYFQGRPLFVTAAHVRANIFA</sequence>
<proteinExistence type="predicted"/>
<keyword evidence="1" id="KW-0812">Transmembrane</keyword>
<keyword evidence="3" id="KW-1185">Reference proteome</keyword>
<feature type="transmembrane region" description="Helical" evidence="1">
    <location>
        <begin position="32"/>
        <end position="54"/>
    </location>
</feature>
<dbReference type="Proteomes" id="UP000678393">
    <property type="component" value="Unassembled WGS sequence"/>
</dbReference>
<gene>
    <name evidence="2" type="ORF">CUNI_LOCUS12576</name>
</gene>
<evidence type="ECO:0000313" key="2">
    <source>
        <dbReference type="EMBL" id="CAG5127018.1"/>
    </source>
</evidence>
<name>A0A8S3ZFV0_9EUPU</name>
<dbReference type="AlphaFoldDB" id="A0A8S3ZFV0"/>
<dbReference type="OrthoDB" id="10335058at2759"/>
<evidence type="ECO:0000313" key="3">
    <source>
        <dbReference type="Proteomes" id="UP000678393"/>
    </source>
</evidence>
<accession>A0A8S3ZFV0</accession>
<evidence type="ECO:0000256" key="1">
    <source>
        <dbReference type="SAM" id="Phobius"/>
    </source>
</evidence>
<dbReference type="EMBL" id="CAJHNH020002542">
    <property type="protein sequence ID" value="CAG5127018.1"/>
    <property type="molecule type" value="Genomic_DNA"/>
</dbReference>
<comment type="caution">
    <text evidence="2">The sequence shown here is derived from an EMBL/GenBank/DDBJ whole genome shotgun (WGS) entry which is preliminary data.</text>
</comment>
<feature type="transmembrane region" description="Helical" evidence="1">
    <location>
        <begin position="60"/>
        <end position="82"/>
    </location>
</feature>
<keyword evidence="1" id="KW-1133">Transmembrane helix</keyword>
<keyword evidence="1" id="KW-0472">Membrane</keyword>
<reference evidence="2" key="1">
    <citation type="submission" date="2021-04" db="EMBL/GenBank/DDBJ databases">
        <authorList>
            <consortium name="Molecular Ecology Group"/>
        </authorList>
    </citation>
    <scope>NUCLEOTIDE SEQUENCE</scope>
</reference>
<feature type="non-terminal residue" evidence="2">
    <location>
        <position position="1"/>
    </location>
</feature>
<protein>
    <submittedName>
        <fullName evidence="2">Uncharacterized protein</fullName>
    </submittedName>
</protein>